<evidence type="ECO:0000313" key="2">
    <source>
        <dbReference type="Proteomes" id="UP000078465"/>
    </source>
</evidence>
<reference evidence="1" key="1">
    <citation type="submission" date="2024-10" db="EMBL/GenBank/DDBJ databases">
        <title>Strain of Rhizobium-related bacteria isolated fromm roots of Vavilovia formosa.</title>
        <authorList>
            <person name="Kimeklis A."/>
            <person name="Afonin A."/>
        </authorList>
    </citation>
    <scope>NUCLEOTIDE SEQUENCE</scope>
    <source>
        <strain evidence="1">Vaf-46</strain>
    </source>
</reference>
<name>A0ACD5ET07_9HYPH</name>
<proteinExistence type="predicted"/>
<sequence>MRVVEMVPPMVDTKLGGGVRAGGAEQQYMMSPEQFATEALTQLENDQDELLVGMAVHTRKHGEAMFERLNGV</sequence>
<dbReference type="Proteomes" id="UP000078465">
    <property type="component" value="Chromosome"/>
</dbReference>
<organism evidence="1 2">
    <name type="scientific">Rhizobium ruizarguesonis</name>
    <dbReference type="NCBI Taxonomy" id="2081791"/>
    <lineage>
        <taxon>Bacteria</taxon>
        <taxon>Pseudomonadati</taxon>
        <taxon>Pseudomonadota</taxon>
        <taxon>Alphaproteobacteria</taxon>
        <taxon>Hyphomicrobiales</taxon>
        <taxon>Rhizobiaceae</taxon>
        <taxon>Rhizobium/Agrobacterium group</taxon>
        <taxon>Rhizobium</taxon>
    </lineage>
</organism>
<dbReference type="EMBL" id="CP171853">
    <property type="protein sequence ID" value="XKM42307.1"/>
    <property type="molecule type" value="Genomic_DNA"/>
</dbReference>
<accession>A0ACD5ET07</accession>
<gene>
    <name evidence="1" type="ORF">A4U53_018235</name>
</gene>
<protein>
    <submittedName>
        <fullName evidence="1">Uncharacterized protein</fullName>
    </submittedName>
</protein>
<evidence type="ECO:0000313" key="1">
    <source>
        <dbReference type="EMBL" id="XKM42307.1"/>
    </source>
</evidence>